<dbReference type="Proteomes" id="UP000189705">
    <property type="component" value="Unplaced"/>
</dbReference>
<dbReference type="SUPFAM" id="SSF50978">
    <property type="entry name" value="WD40 repeat-like"/>
    <property type="match status" value="1"/>
</dbReference>
<dbReference type="InterPro" id="IPR050630">
    <property type="entry name" value="WD_repeat_EMAP"/>
</dbReference>
<proteinExistence type="predicted"/>
<keyword evidence="6" id="KW-1185">Reference proteome</keyword>
<dbReference type="PROSITE" id="PS50082">
    <property type="entry name" value="WD_REPEATS_2"/>
    <property type="match status" value="2"/>
</dbReference>
<dbReference type="InterPro" id="IPR015943">
    <property type="entry name" value="WD40/YVTN_repeat-like_dom_sf"/>
</dbReference>
<evidence type="ECO:0000313" key="7">
    <source>
        <dbReference type="RefSeq" id="XP_025070725.1"/>
    </source>
</evidence>
<feature type="domain" description="EML-like second beta-propeller" evidence="5">
    <location>
        <begin position="479"/>
        <end position="590"/>
    </location>
</feature>
<gene>
    <name evidence="7" type="primary">EML3</name>
</gene>
<dbReference type="InterPro" id="IPR001680">
    <property type="entry name" value="WD40_rpt"/>
</dbReference>
<dbReference type="SMART" id="SM00320">
    <property type="entry name" value="WD40"/>
    <property type="match status" value="5"/>
</dbReference>
<evidence type="ECO:0000259" key="4">
    <source>
        <dbReference type="Pfam" id="PF23409"/>
    </source>
</evidence>
<accession>A0A3Q0HJM0</accession>
<dbReference type="GO" id="GO:0008017">
    <property type="term" value="F:microtubule binding"/>
    <property type="evidence" value="ECO:0007669"/>
    <property type="project" value="TreeGrafter"/>
</dbReference>
<dbReference type="Gene3D" id="2.130.10.10">
    <property type="entry name" value="YVTN repeat-like/Quinoprotein amine dehydrogenase"/>
    <property type="match status" value="3"/>
</dbReference>
<dbReference type="Pfam" id="PF03451">
    <property type="entry name" value="HELP"/>
    <property type="match status" value="1"/>
</dbReference>
<dbReference type="GO" id="GO:0000226">
    <property type="term" value="P:microtubule cytoskeleton organization"/>
    <property type="evidence" value="ECO:0007669"/>
    <property type="project" value="TreeGrafter"/>
</dbReference>
<keyword evidence="2" id="KW-0677">Repeat</keyword>
<keyword evidence="1 3" id="KW-0853">WD repeat</keyword>
<dbReference type="KEGG" id="asn:102375080"/>
<dbReference type="Pfam" id="PF23414">
    <property type="entry name" value="Beta-prop_EML_2"/>
    <property type="match status" value="1"/>
</dbReference>
<dbReference type="GO" id="GO:0005874">
    <property type="term" value="C:microtubule"/>
    <property type="evidence" value="ECO:0007669"/>
    <property type="project" value="UniProtKB-KW"/>
</dbReference>
<dbReference type="InterPro" id="IPR036322">
    <property type="entry name" value="WD40_repeat_dom_sf"/>
</dbReference>
<evidence type="ECO:0000256" key="2">
    <source>
        <dbReference type="ARBA" id="ARBA00022737"/>
    </source>
</evidence>
<dbReference type="CTD" id="256364"/>
<dbReference type="GeneID" id="102375080"/>
<feature type="domain" description="EML-like first beta-propeller" evidence="4">
    <location>
        <begin position="73"/>
        <end position="223"/>
    </location>
</feature>
<dbReference type="STRING" id="38654.A0A3Q0HJM0"/>
<dbReference type="PANTHER" id="PTHR13720:SF15">
    <property type="entry name" value="ECHINODERM MICROTUBULE-ASSOCIATED PROTEIN-LIKE 3"/>
    <property type="match status" value="1"/>
</dbReference>
<reference evidence="7" key="1">
    <citation type="submission" date="2025-08" db="UniProtKB">
        <authorList>
            <consortium name="RefSeq"/>
        </authorList>
    </citation>
    <scope>IDENTIFICATION</scope>
</reference>
<dbReference type="AlphaFoldDB" id="A0A3Q0HJM0"/>
<feature type="repeat" description="WD" evidence="3">
    <location>
        <begin position="326"/>
        <end position="358"/>
    </location>
</feature>
<dbReference type="InterPro" id="IPR055442">
    <property type="entry name" value="Beta-prop_EML-like_2nd"/>
</dbReference>
<protein>
    <submittedName>
        <fullName evidence="7">Echinoderm microtubule-associated protein-like 3</fullName>
    </submittedName>
</protein>
<sequence>MFLRGRPITMYIPSGVPHYEGLRAELPPERLQLEWVYGYRGRDGRSNLHVLGSGELVYFVACAVVLLDLSARRQRHYLRHTDCVGGLAVHPDRVRVATGQAAGVDKDGKPLQPLVHIWDSSSLLLLQQLGSGSFERGVGSLAFSIAEQGTFLCVVDDSNEHMMSVWDWARGTKQAEIKSTNESVLTVEFDPRDSSRIITGGKSHVYFWTWSGASLSKKQGIFGVCGLGVGQRDPETYQIGRQTHAHEGSVFALCLRRDGSVLSGGGKDRRLVHWSPELSLLQEAELPERFGAVRTIAEGAGGELLVGTTRNAVLRGGLAQGFVPIVQGHTDELWGLATHPRLCVFLTCGHDRQLCLWDGAAHSLAWSLLLEDTGLCADFHPSGQVAAVGLNTGRWLVLDTETQVGGFPWDGGWGLEGSPCGLGDGVAAGWVVWVWGPHGVRGLEVGCMGLRSFQGGWRESGCVSPPHPFHTPPGDVAGSCKLLRNRFESRDREWATYTCVLGFHVFGVWPDGSDGTDINSLCRSHSERVVAVADDFCKVHLFQYPCSPPQAPSHMYGGHGSHVTNVRFTHDDGHLVSLGGKDTSIFQWRVLSGGGAVPPRSRSFSSTSLSFQEAGGGP</sequence>
<evidence type="ECO:0000256" key="3">
    <source>
        <dbReference type="PROSITE-ProRule" id="PRU00221"/>
    </source>
</evidence>
<dbReference type="InParanoid" id="A0A3Q0HJM0"/>
<dbReference type="Pfam" id="PF23409">
    <property type="entry name" value="Beta-prop_EML"/>
    <property type="match status" value="1"/>
</dbReference>
<evidence type="ECO:0000256" key="1">
    <source>
        <dbReference type="ARBA" id="ARBA00022574"/>
    </source>
</evidence>
<dbReference type="PANTHER" id="PTHR13720">
    <property type="entry name" value="WD-40 REPEAT PROTEIN"/>
    <property type="match status" value="1"/>
</dbReference>
<dbReference type="RefSeq" id="XP_025070725.1">
    <property type="nucleotide sequence ID" value="XM_025214940.1"/>
</dbReference>
<feature type="repeat" description="WD" evidence="3">
    <location>
        <begin position="556"/>
        <end position="590"/>
    </location>
</feature>
<dbReference type="GO" id="GO:0072686">
    <property type="term" value="C:mitotic spindle"/>
    <property type="evidence" value="ECO:0007669"/>
    <property type="project" value="TreeGrafter"/>
</dbReference>
<dbReference type="InterPro" id="IPR005108">
    <property type="entry name" value="HELP"/>
</dbReference>
<dbReference type="InterPro" id="IPR055439">
    <property type="entry name" value="Beta-prop_EML_1st"/>
</dbReference>
<name>A0A3Q0HJM0_ALLSI</name>
<evidence type="ECO:0000313" key="6">
    <source>
        <dbReference type="Proteomes" id="UP000189705"/>
    </source>
</evidence>
<organism evidence="6 7">
    <name type="scientific">Alligator sinensis</name>
    <name type="common">Chinese alligator</name>
    <dbReference type="NCBI Taxonomy" id="38654"/>
    <lineage>
        <taxon>Eukaryota</taxon>
        <taxon>Metazoa</taxon>
        <taxon>Chordata</taxon>
        <taxon>Craniata</taxon>
        <taxon>Vertebrata</taxon>
        <taxon>Euteleostomi</taxon>
        <taxon>Archelosauria</taxon>
        <taxon>Archosauria</taxon>
        <taxon>Crocodylia</taxon>
        <taxon>Alligatoridae</taxon>
        <taxon>Alligatorinae</taxon>
        <taxon>Alligator</taxon>
    </lineage>
</organism>
<evidence type="ECO:0000259" key="5">
    <source>
        <dbReference type="Pfam" id="PF23414"/>
    </source>
</evidence>
<dbReference type="Pfam" id="PF00400">
    <property type="entry name" value="WD40"/>
    <property type="match status" value="2"/>
</dbReference>